<dbReference type="FunFam" id="2.30.42.10:FF:000107">
    <property type="entry name" value="26S proteasome non-ATPase regulatory subunit 9"/>
    <property type="match status" value="1"/>
</dbReference>
<dbReference type="Proteomes" id="UP000803844">
    <property type="component" value="Unassembled WGS sequence"/>
</dbReference>
<feature type="compositionally biased region" description="Low complexity" evidence="4">
    <location>
        <begin position="12"/>
        <end position="29"/>
    </location>
</feature>
<protein>
    <recommendedName>
        <fullName evidence="3">Probable 26S proteasome regulatory subunit p27</fullName>
    </recommendedName>
</protein>
<dbReference type="Pfam" id="PF17820">
    <property type="entry name" value="PDZ_6"/>
    <property type="match status" value="1"/>
</dbReference>
<name>A0A9P5CS97_CRYP1</name>
<comment type="caution">
    <text evidence="7">The sequence shown here is derived from an EMBL/GenBank/DDBJ whole genome shotgun (WGS) entry which is preliminary data.</text>
</comment>
<dbReference type="EMBL" id="MU032345">
    <property type="protein sequence ID" value="KAF3769083.1"/>
    <property type="molecule type" value="Genomic_DNA"/>
</dbReference>
<dbReference type="RefSeq" id="XP_040780044.1">
    <property type="nucleotide sequence ID" value="XM_040919478.1"/>
</dbReference>
<feature type="region of interest" description="Disordered" evidence="4">
    <location>
        <begin position="1"/>
        <end position="29"/>
    </location>
</feature>
<dbReference type="Gene3D" id="6.10.140.1710">
    <property type="match status" value="1"/>
</dbReference>
<dbReference type="AlphaFoldDB" id="A0A9P5CS97"/>
<reference evidence="7" key="1">
    <citation type="journal article" date="2020" name="Phytopathology">
        <title>Genome sequence of the chestnut blight fungus Cryphonectria parasitica EP155: A fundamental resource for an archetypical invasive plant pathogen.</title>
        <authorList>
            <person name="Crouch J.A."/>
            <person name="Dawe A."/>
            <person name="Aerts A."/>
            <person name="Barry K."/>
            <person name="Churchill A.C.L."/>
            <person name="Grimwood J."/>
            <person name="Hillman B."/>
            <person name="Milgroom M.G."/>
            <person name="Pangilinan J."/>
            <person name="Smith M."/>
            <person name="Salamov A."/>
            <person name="Schmutz J."/>
            <person name="Yadav J."/>
            <person name="Grigoriev I.V."/>
            <person name="Nuss D."/>
        </authorList>
    </citation>
    <scope>NUCLEOTIDE SEQUENCE</scope>
    <source>
        <strain evidence="7">EP155</strain>
    </source>
</reference>
<evidence type="ECO:0000256" key="2">
    <source>
        <dbReference type="ARBA" id="ARBA00023186"/>
    </source>
</evidence>
<organism evidence="7 8">
    <name type="scientific">Cryphonectria parasitica (strain ATCC 38755 / EP155)</name>
    <dbReference type="NCBI Taxonomy" id="660469"/>
    <lineage>
        <taxon>Eukaryota</taxon>
        <taxon>Fungi</taxon>
        <taxon>Dikarya</taxon>
        <taxon>Ascomycota</taxon>
        <taxon>Pezizomycotina</taxon>
        <taxon>Sordariomycetes</taxon>
        <taxon>Sordariomycetidae</taxon>
        <taxon>Diaporthales</taxon>
        <taxon>Cryphonectriaceae</taxon>
        <taxon>Cryphonectria-Endothia species complex</taxon>
        <taxon>Cryphonectria</taxon>
    </lineage>
</organism>
<dbReference type="PANTHER" id="PTHR12651">
    <property type="entry name" value="26S PROTEASOME NON-ATPASE REGULATORY SUBUNIT 9"/>
    <property type="match status" value="1"/>
</dbReference>
<gene>
    <name evidence="7" type="ORF">M406DRAFT_321142</name>
</gene>
<evidence type="ECO:0000256" key="3">
    <source>
        <dbReference type="ARBA" id="ARBA00068021"/>
    </source>
</evidence>
<dbReference type="GO" id="GO:0005634">
    <property type="term" value="C:nucleus"/>
    <property type="evidence" value="ECO:0007669"/>
    <property type="project" value="TreeGrafter"/>
</dbReference>
<evidence type="ECO:0000256" key="1">
    <source>
        <dbReference type="ARBA" id="ARBA00005256"/>
    </source>
</evidence>
<dbReference type="GO" id="GO:0070682">
    <property type="term" value="P:proteasome regulatory particle assembly"/>
    <property type="evidence" value="ECO:0007669"/>
    <property type="project" value="InterPro"/>
</dbReference>
<feature type="compositionally biased region" description="Acidic residues" evidence="4">
    <location>
        <begin position="114"/>
        <end position="126"/>
    </location>
</feature>
<proteinExistence type="inferred from homology"/>
<feature type="compositionally biased region" description="Low complexity" evidence="4">
    <location>
        <begin position="127"/>
        <end position="143"/>
    </location>
</feature>
<evidence type="ECO:0000313" key="8">
    <source>
        <dbReference type="Proteomes" id="UP000803844"/>
    </source>
</evidence>
<dbReference type="InterPro" id="IPR041489">
    <property type="entry name" value="PDZ_6"/>
</dbReference>
<dbReference type="GO" id="GO:0005737">
    <property type="term" value="C:cytoplasm"/>
    <property type="evidence" value="ECO:0007669"/>
    <property type="project" value="TreeGrafter"/>
</dbReference>
<dbReference type="InterPro" id="IPR036034">
    <property type="entry name" value="PDZ_sf"/>
</dbReference>
<dbReference type="GeneID" id="63836607"/>
<evidence type="ECO:0000256" key="4">
    <source>
        <dbReference type="SAM" id="MobiDB-lite"/>
    </source>
</evidence>
<dbReference type="InterPro" id="IPR035269">
    <property type="entry name" value="PSMD9"/>
</dbReference>
<dbReference type="SUPFAM" id="SSF50156">
    <property type="entry name" value="PDZ domain-like"/>
    <property type="match status" value="1"/>
</dbReference>
<dbReference type="PANTHER" id="PTHR12651:SF1">
    <property type="entry name" value="26S PROTEASOME NON-ATPASE REGULATORY SUBUNIT 9"/>
    <property type="match status" value="1"/>
</dbReference>
<evidence type="ECO:0000259" key="6">
    <source>
        <dbReference type="Pfam" id="PF18265"/>
    </source>
</evidence>
<dbReference type="InterPro" id="IPR040815">
    <property type="entry name" value="Nas2_N"/>
</dbReference>
<feature type="domain" description="Nas2 N-terminal" evidence="6">
    <location>
        <begin position="36"/>
        <end position="112"/>
    </location>
</feature>
<feature type="domain" description="PDZ" evidence="5">
    <location>
        <begin position="152"/>
        <end position="206"/>
    </location>
</feature>
<dbReference type="OrthoDB" id="72325at2759"/>
<dbReference type="Pfam" id="PF18265">
    <property type="entry name" value="Nas2_N"/>
    <property type="match status" value="1"/>
</dbReference>
<accession>A0A9P5CS97</accession>
<feature type="region of interest" description="Disordered" evidence="4">
    <location>
        <begin position="114"/>
        <end position="146"/>
    </location>
</feature>
<keyword evidence="2" id="KW-0143">Chaperone</keyword>
<comment type="similarity">
    <text evidence="1">Belongs to the proteasome subunit p27 family.</text>
</comment>
<evidence type="ECO:0000259" key="5">
    <source>
        <dbReference type="Pfam" id="PF17820"/>
    </source>
</evidence>
<evidence type="ECO:0000313" key="7">
    <source>
        <dbReference type="EMBL" id="KAF3769083.1"/>
    </source>
</evidence>
<keyword evidence="8" id="KW-1185">Reference proteome</keyword>
<sequence length="239" mass="25742">MGLPLRMNNIHAPTVPSGPTTAGAPTNGAPANLTIAELQRKKANMEMELSALSSVLDSHGVDMHTSLVTADGFPRSDIDVAQIRTTRARVIHLRNDYKDLMGKIEQAVYAGFAEGEEEEDTQEEEAQTAAGARNPAPRDAAPDLNDEPFAKVNTVADDSPAAAAGLQPGDLIHHFDSVNKFNHDGLKRVAEVCQQAEGHNIHVRISRPRPAAPPHELLVTLCPRRWSGRGLLGCHIVPL</sequence>
<dbReference type="Gene3D" id="2.30.42.10">
    <property type="match status" value="1"/>
</dbReference>